<feature type="domain" description="BTB" evidence="2">
    <location>
        <begin position="64"/>
        <end position="96"/>
    </location>
</feature>
<dbReference type="InterPro" id="IPR000210">
    <property type="entry name" value="BTB/POZ_dom"/>
</dbReference>
<organism evidence="3 4">
    <name type="scientific">Castanea mollissima</name>
    <name type="common">Chinese chestnut</name>
    <dbReference type="NCBI Taxonomy" id="60419"/>
    <lineage>
        <taxon>Eukaryota</taxon>
        <taxon>Viridiplantae</taxon>
        <taxon>Streptophyta</taxon>
        <taxon>Embryophyta</taxon>
        <taxon>Tracheophyta</taxon>
        <taxon>Spermatophyta</taxon>
        <taxon>Magnoliopsida</taxon>
        <taxon>eudicotyledons</taxon>
        <taxon>Gunneridae</taxon>
        <taxon>Pentapetalae</taxon>
        <taxon>rosids</taxon>
        <taxon>fabids</taxon>
        <taxon>Fagales</taxon>
        <taxon>Fagaceae</taxon>
        <taxon>Castanea</taxon>
    </lineage>
</organism>
<dbReference type="GO" id="GO:0009862">
    <property type="term" value="P:systemic acquired resistance, salicylic acid mediated signaling pathway"/>
    <property type="evidence" value="ECO:0007669"/>
    <property type="project" value="InterPro"/>
</dbReference>
<dbReference type="InterPro" id="IPR044292">
    <property type="entry name" value="NPR"/>
</dbReference>
<keyword evidence="4" id="KW-1185">Reference proteome</keyword>
<sequence length="178" mass="19101">MENDEPVVELEGSICCVATAAATNAETLSSSNHPSPPPDISALRRLSQNLESLFNDSSSSDRFADAKILVGTEQVDVHRCLLVARSPFFKNAFSNSKEVELKLKDLAKDHEVGLDPEVGDGVEGKGLVVLGGGVVEAVKEEPWMKRRGRGREGWGGDDGVPKFVDYGSTNQSLISGFI</sequence>
<protein>
    <recommendedName>
        <fullName evidence="2">BTB domain-containing protein</fullName>
    </recommendedName>
</protein>
<evidence type="ECO:0000259" key="2">
    <source>
        <dbReference type="PROSITE" id="PS50097"/>
    </source>
</evidence>
<dbReference type="GO" id="GO:0042742">
    <property type="term" value="P:defense response to bacterium"/>
    <property type="evidence" value="ECO:0007669"/>
    <property type="project" value="TreeGrafter"/>
</dbReference>
<name>A0A8J4VM91_9ROSI</name>
<dbReference type="GO" id="GO:2000022">
    <property type="term" value="P:regulation of jasmonic acid mediated signaling pathway"/>
    <property type="evidence" value="ECO:0007669"/>
    <property type="project" value="InterPro"/>
</dbReference>
<dbReference type="Proteomes" id="UP000737018">
    <property type="component" value="Unassembled WGS sequence"/>
</dbReference>
<dbReference type="GO" id="GO:0050832">
    <property type="term" value="P:defense response to fungus"/>
    <property type="evidence" value="ECO:0007669"/>
    <property type="project" value="TreeGrafter"/>
</dbReference>
<dbReference type="InterPro" id="IPR011333">
    <property type="entry name" value="SKP1/BTB/POZ_sf"/>
</dbReference>
<gene>
    <name evidence="3" type="ORF">CMV_013068</name>
</gene>
<evidence type="ECO:0000256" key="1">
    <source>
        <dbReference type="ARBA" id="ARBA00004906"/>
    </source>
</evidence>
<dbReference type="SUPFAM" id="SSF54695">
    <property type="entry name" value="POZ domain"/>
    <property type="match status" value="1"/>
</dbReference>
<dbReference type="EMBL" id="JRKL02001721">
    <property type="protein sequence ID" value="KAF3962412.1"/>
    <property type="molecule type" value="Genomic_DNA"/>
</dbReference>
<dbReference type="Gene3D" id="3.30.710.10">
    <property type="entry name" value="Potassium Channel Kv1.1, Chain A"/>
    <property type="match status" value="1"/>
</dbReference>
<dbReference type="GO" id="GO:0005634">
    <property type="term" value="C:nucleus"/>
    <property type="evidence" value="ECO:0007669"/>
    <property type="project" value="TreeGrafter"/>
</dbReference>
<dbReference type="AlphaFoldDB" id="A0A8J4VM91"/>
<dbReference type="Pfam" id="PF00651">
    <property type="entry name" value="BTB"/>
    <property type="match status" value="1"/>
</dbReference>
<dbReference type="PANTHER" id="PTHR46475">
    <property type="entry name" value="REGULATORY PROTEIN NPR3"/>
    <property type="match status" value="1"/>
</dbReference>
<comment type="pathway">
    <text evidence="1">Protein modification; protein ubiquitination.</text>
</comment>
<dbReference type="GO" id="GO:0005737">
    <property type="term" value="C:cytoplasm"/>
    <property type="evidence" value="ECO:0007669"/>
    <property type="project" value="TreeGrafter"/>
</dbReference>
<dbReference type="PANTHER" id="PTHR46475:SF1">
    <property type="entry name" value="REGULATORY PROTEIN NPR2"/>
    <property type="match status" value="1"/>
</dbReference>
<dbReference type="PROSITE" id="PS50097">
    <property type="entry name" value="BTB"/>
    <property type="match status" value="1"/>
</dbReference>
<reference evidence="3" key="1">
    <citation type="submission" date="2020-03" db="EMBL/GenBank/DDBJ databases">
        <title>Castanea mollissima Vanexum genome sequencing.</title>
        <authorList>
            <person name="Staton M."/>
        </authorList>
    </citation>
    <scope>NUCLEOTIDE SEQUENCE</scope>
    <source>
        <tissue evidence="3">Leaf</tissue>
    </source>
</reference>
<dbReference type="GO" id="GO:2000031">
    <property type="term" value="P:regulation of salicylic acid mediated signaling pathway"/>
    <property type="evidence" value="ECO:0007669"/>
    <property type="project" value="InterPro"/>
</dbReference>
<dbReference type="OrthoDB" id="1745505at2759"/>
<evidence type="ECO:0000313" key="4">
    <source>
        <dbReference type="Proteomes" id="UP000737018"/>
    </source>
</evidence>
<evidence type="ECO:0000313" key="3">
    <source>
        <dbReference type="EMBL" id="KAF3962412.1"/>
    </source>
</evidence>
<proteinExistence type="predicted"/>
<comment type="caution">
    <text evidence="3">The sequence shown here is derived from an EMBL/GenBank/DDBJ whole genome shotgun (WGS) entry which is preliminary data.</text>
</comment>
<accession>A0A8J4VM91</accession>